<name>A0ABT4LE01_9PROT</name>
<organism evidence="1 2">
    <name type="scientific">Kiloniella laminariae</name>
    <dbReference type="NCBI Taxonomy" id="454162"/>
    <lineage>
        <taxon>Bacteria</taxon>
        <taxon>Pseudomonadati</taxon>
        <taxon>Pseudomonadota</taxon>
        <taxon>Alphaproteobacteria</taxon>
        <taxon>Rhodospirillales</taxon>
        <taxon>Kiloniellaceae</taxon>
        <taxon>Kiloniella</taxon>
    </lineage>
</organism>
<comment type="caution">
    <text evidence="1">The sequence shown here is derived from an EMBL/GenBank/DDBJ whole genome shotgun (WGS) entry which is preliminary data.</text>
</comment>
<sequence>MSGALLLVSACANEPIKVDASRKVQTVVEQSIQTYGKNEYSPWGFGVCYGSQLNTPQQVLEFAREICGTGRLEPRGEDLLWNGCPMFQGAKVSFVCYPKGPKRSSVGS</sequence>
<evidence type="ECO:0008006" key="3">
    <source>
        <dbReference type="Google" id="ProtNLM"/>
    </source>
</evidence>
<proteinExistence type="predicted"/>
<gene>
    <name evidence="1" type="ORF">O4H49_00970</name>
</gene>
<dbReference type="RefSeq" id="WP_269421536.1">
    <property type="nucleotide sequence ID" value="NZ_JAPWGY010000001.1"/>
</dbReference>
<reference evidence="1" key="1">
    <citation type="submission" date="2022-12" db="EMBL/GenBank/DDBJ databases">
        <title>Bacterial isolates from different developmental stages of Nematostella vectensis.</title>
        <authorList>
            <person name="Fraune S."/>
        </authorList>
    </citation>
    <scope>NUCLEOTIDE SEQUENCE</scope>
    <source>
        <strain evidence="1">G21630-S1</strain>
    </source>
</reference>
<accession>A0ABT4LE01</accession>
<evidence type="ECO:0000313" key="1">
    <source>
        <dbReference type="EMBL" id="MCZ4279326.1"/>
    </source>
</evidence>
<dbReference type="Proteomes" id="UP001069802">
    <property type="component" value="Unassembled WGS sequence"/>
</dbReference>
<evidence type="ECO:0000313" key="2">
    <source>
        <dbReference type="Proteomes" id="UP001069802"/>
    </source>
</evidence>
<protein>
    <recommendedName>
        <fullName evidence="3">Lipoprotein</fullName>
    </recommendedName>
</protein>
<keyword evidence="2" id="KW-1185">Reference proteome</keyword>
<dbReference type="EMBL" id="JAPWGY010000001">
    <property type="protein sequence ID" value="MCZ4279326.1"/>
    <property type="molecule type" value="Genomic_DNA"/>
</dbReference>